<keyword evidence="2" id="KW-0472">Membrane</keyword>
<feature type="compositionally biased region" description="Low complexity" evidence="1">
    <location>
        <begin position="150"/>
        <end position="160"/>
    </location>
</feature>
<keyword evidence="2" id="KW-0812">Transmembrane</keyword>
<protein>
    <submittedName>
        <fullName evidence="3">Uncharacterized protein</fullName>
    </submittedName>
</protein>
<evidence type="ECO:0000313" key="3">
    <source>
        <dbReference type="Ensembl" id="ENSOMEP00000004604.1"/>
    </source>
</evidence>
<feature type="transmembrane region" description="Helical" evidence="2">
    <location>
        <begin position="39"/>
        <end position="58"/>
    </location>
</feature>
<keyword evidence="4" id="KW-1185">Reference proteome</keyword>
<dbReference type="PaxDb" id="30732-ENSOMEP00000004604"/>
<dbReference type="Ensembl" id="ENSOMET00000008886.1">
    <property type="protein sequence ID" value="ENSOMEP00000004604.1"/>
    <property type="gene ID" value="ENSOMEG00000005573.1"/>
</dbReference>
<proteinExistence type="predicted"/>
<evidence type="ECO:0000256" key="1">
    <source>
        <dbReference type="SAM" id="MobiDB-lite"/>
    </source>
</evidence>
<accession>A0A3B3BHD6</accession>
<dbReference type="Proteomes" id="UP000261560">
    <property type="component" value="Unplaced"/>
</dbReference>
<feature type="region of interest" description="Disordered" evidence="1">
    <location>
        <begin position="139"/>
        <end position="176"/>
    </location>
</feature>
<sequence length="189" mass="20907">MNVKCLDELATKPLTNLIYKLESSSRPTGAFTQNLDDLLHVRILLSLVWILLAVAFALKQQKVDVHVPNVLGKLLFLSGLHLVLQYLNRDAAEVWEVTHPVETFIGPHMGDDPAGLLLILDPLPEVGLLVGVREPSDLRHQPNKLGRDPSGCCRSSGSSSADRKSQKQRKPEEESMFLFPAGRVTTVLK</sequence>
<organism evidence="3 4">
    <name type="scientific">Oryzias melastigma</name>
    <name type="common">Marine medaka</name>
    <dbReference type="NCBI Taxonomy" id="30732"/>
    <lineage>
        <taxon>Eukaryota</taxon>
        <taxon>Metazoa</taxon>
        <taxon>Chordata</taxon>
        <taxon>Craniata</taxon>
        <taxon>Vertebrata</taxon>
        <taxon>Euteleostomi</taxon>
        <taxon>Actinopterygii</taxon>
        <taxon>Neopterygii</taxon>
        <taxon>Teleostei</taxon>
        <taxon>Neoteleostei</taxon>
        <taxon>Acanthomorphata</taxon>
        <taxon>Ovalentaria</taxon>
        <taxon>Atherinomorphae</taxon>
        <taxon>Beloniformes</taxon>
        <taxon>Adrianichthyidae</taxon>
        <taxon>Oryziinae</taxon>
        <taxon>Oryzias</taxon>
    </lineage>
</organism>
<feature type="compositionally biased region" description="Basic and acidic residues" evidence="1">
    <location>
        <begin position="161"/>
        <end position="173"/>
    </location>
</feature>
<name>A0A3B3BHD6_ORYME</name>
<reference evidence="3" key="2">
    <citation type="submission" date="2025-09" db="UniProtKB">
        <authorList>
            <consortium name="Ensembl"/>
        </authorList>
    </citation>
    <scope>IDENTIFICATION</scope>
</reference>
<evidence type="ECO:0000256" key="2">
    <source>
        <dbReference type="SAM" id="Phobius"/>
    </source>
</evidence>
<evidence type="ECO:0000313" key="4">
    <source>
        <dbReference type="Proteomes" id="UP000261560"/>
    </source>
</evidence>
<dbReference type="AlphaFoldDB" id="A0A3B3BHD6"/>
<reference evidence="3" key="1">
    <citation type="submission" date="2025-08" db="UniProtKB">
        <authorList>
            <consortium name="Ensembl"/>
        </authorList>
    </citation>
    <scope>IDENTIFICATION</scope>
</reference>
<keyword evidence="2" id="KW-1133">Transmembrane helix</keyword>